<dbReference type="CDD" id="cd00371">
    <property type="entry name" value="HMA"/>
    <property type="match status" value="1"/>
</dbReference>
<dbReference type="GO" id="GO:0046872">
    <property type="term" value="F:metal ion binding"/>
    <property type="evidence" value="ECO:0007669"/>
    <property type="project" value="InterPro"/>
</dbReference>
<name>A0A1F7X5B8_9BACT</name>
<dbReference type="STRING" id="1802479.A2Y68_01395"/>
<feature type="domain" description="HMA" evidence="1">
    <location>
        <begin position="5"/>
        <end position="62"/>
    </location>
</feature>
<sequence>MSGKTYKITGMDCPSCAMYIQSELEDAGVDAEVNYASQKLILKNGNLSFSEVKKLVEKAGYKLIP</sequence>
<dbReference type="Pfam" id="PF00403">
    <property type="entry name" value="HMA"/>
    <property type="match status" value="1"/>
</dbReference>
<organism evidence="2 3">
    <name type="scientific">Candidatus Woesebacteria bacterium RBG_13_46_13</name>
    <dbReference type="NCBI Taxonomy" id="1802479"/>
    <lineage>
        <taxon>Bacteria</taxon>
        <taxon>Candidatus Woeseibacteriota</taxon>
    </lineage>
</organism>
<dbReference type="InterPro" id="IPR036163">
    <property type="entry name" value="HMA_dom_sf"/>
</dbReference>
<dbReference type="InterPro" id="IPR006121">
    <property type="entry name" value="HMA_dom"/>
</dbReference>
<comment type="caution">
    <text evidence="2">The sequence shown here is derived from an EMBL/GenBank/DDBJ whole genome shotgun (WGS) entry which is preliminary data.</text>
</comment>
<dbReference type="Gene3D" id="3.30.70.100">
    <property type="match status" value="1"/>
</dbReference>
<dbReference type="Proteomes" id="UP000176778">
    <property type="component" value="Unassembled WGS sequence"/>
</dbReference>
<protein>
    <recommendedName>
        <fullName evidence="1">HMA domain-containing protein</fullName>
    </recommendedName>
</protein>
<gene>
    <name evidence="2" type="ORF">A2Y68_01395</name>
</gene>
<accession>A0A1F7X5B8</accession>
<dbReference type="AlphaFoldDB" id="A0A1F7X5B8"/>
<evidence type="ECO:0000259" key="1">
    <source>
        <dbReference type="Pfam" id="PF00403"/>
    </source>
</evidence>
<proteinExistence type="predicted"/>
<dbReference type="SUPFAM" id="SSF55008">
    <property type="entry name" value="HMA, heavy metal-associated domain"/>
    <property type="match status" value="1"/>
</dbReference>
<dbReference type="EMBL" id="MGFR01000001">
    <property type="protein sequence ID" value="OGM10083.1"/>
    <property type="molecule type" value="Genomic_DNA"/>
</dbReference>
<reference evidence="2 3" key="1">
    <citation type="journal article" date="2016" name="Nat. Commun.">
        <title>Thousands of microbial genomes shed light on interconnected biogeochemical processes in an aquifer system.</title>
        <authorList>
            <person name="Anantharaman K."/>
            <person name="Brown C.T."/>
            <person name="Hug L.A."/>
            <person name="Sharon I."/>
            <person name="Castelle C.J."/>
            <person name="Probst A.J."/>
            <person name="Thomas B.C."/>
            <person name="Singh A."/>
            <person name="Wilkins M.J."/>
            <person name="Karaoz U."/>
            <person name="Brodie E.L."/>
            <person name="Williams K.H."/>
            <person name="Hubbard S.S."/>
            <person name="Banfield J.F."/>
        </authorList>
    </citation>
    <scope>NUCLEOTIDE SEQUENCE [LARGE SCALE GENOMIC DNA]</scope>
</reference>
<evidence type="ECO:0000313" key="3">
    <source>
        <dbReference type="Proteomes" id="UP000176778"/>
    </source>
</evidence>
<evidence type="ECO:0000313" key="2">
    <source>
        <dbReference type="EMBL" id="OGM10083.1"/>
    </source>
</evidence>